<dbReference type="GO" id="GO:0045944">
    <property type="term" value="P:positive regulation of transcription by RNA polymerase II"/>
    <property type="evidence" value="ECO:0007669"/>
    <property type="project" value="TreeGrafter"/>
</dbReference>
<evidence type="ECO:0000256" key="3">
    <source>
        <dbReference type="ARBA" id="ARBA00022833"/>
    </source>
</evidence>
<comment type="caution">
    <text evidence="7">The sequence shown here is derived from an EMBL/GenBank/DDBJ whole genome shotgun (WGS) entry which is preliminary data.</text>
</comment>
<evidence type="ECO:0000313" key="8">
    <source>
        <dbReference type="Proteomes" id="UP000580250"/>
    </source>
</evidence>
<dbReference type="GO" id="GO:0005634">
    <property type="term" value="C:nucleus"/>
    <property type="evidence" value="ECO:0007669"/>
    <property type="project" value="TreeGrafter"/>
</dbReference>
<dbReference type="Proteomes" id="UP000580250">
    <property type="component" value="Unassembled WGS sequence"/>
</dbReference>
<dbReference type="SUPFAM" id="SSF57716">
    <property type="entry name" value="Glucocorticoid receptor-like (DNA-binding domain)"/>
    <property type="match status" value="2"/>
</dbReference>
<dbReference type="PANTHER" id="PTHR45787:SF1">
    <property type="entry name" value="LIM ZINC-BINDING DOMAIN-CONTAINING PROTEIN"/>
    <property type="match status" value="1"/>
</dbReference>
<dbReference type="EMBL" id="CAJEWN010000307">
    <property type="protein sequence ID" value="CAD2177890.1"/>
    <property type="molecule type" value="Genomic_DNA"/>
</dbReference>
<dbReference type="PROSITE" id="PS50023">
    <property type="entry name" value="LIM_DOMAIN_2"/>
    <property type="match status" value="1"/>
</dbReference>
<name>A0A6V7VSF3_MELEN</name>
<evidence type="ECO:0000256" key="4">
    <source>
        <dbReference type="ARBA" id="ARBA00023038"/>
    </source>
</evidence>
<gene>
    <name evidence="7" type="ORF">MENT_LOCUS29789</name>
</gene>
<keyword evidence="3 5" id="KW-0862">Zinc</keyword>
<proteinExistence type="predicted"/>
<evidence type="ECO:0000256" key="2">
    <source>
        <dbReference type="ARBA" id="ARBA00022737"/>
    </source>
</evidence>
<dbReference type="OrthoDB" id="6352355at2759"/>
<dbReference type="Pfam" id="PF00412">
    <property type="entry name" value="LIM"/>
    <property type="match status" value="1"/>
</dbReference>
<dbReference type="AlphaFoldDB" id="A0A6V7VSF3"/>
<accession>A0A6V7VSF3</accession>
<dbReference type="GO" id="GO:0003713">
    <property type="term" value="F:transcription coactivator activity"/>
    <property type="evidence" value="ECO:0007669"/>
    <property type="project" value="TreeGrafter"/>
</dbReference>
<dbReference type="PROSITE" id="PS00478">
    <property type="entry name" value="LIM_DOMAIN_1"/>
    <property type="match status" value="1"/>
</dbReference>
<evidence type="ECO:0000256" key="5">
    <source>
        <dbReference type="PROSITE-ProRule" id="PRU00125"/>
    </source>
</evidence>
<keyword evidence="2" id="KW-0677">Repeat</keyword>
<dbReference type="InterPro" id="IPR001781">
    <property type="entry name" value="Znf_LIM"/>
</dbReference>
<dbReference type="InterPro" id="IPR050945">
    <property type="entry name" value="LMO_RBTN_TF"/>
</dbReference>
<dbReference type="PANTHER" id="PTHR45787">
    <property type="entry name" value="LD11652P"/>
    <property type="match status" value="1"/>
</dbReference>
<evidence type="ECO:0000313" key="7">
    <source>
        <dbReference type="EMBL" id="CAD2177890.1"/>
    </source>
</evidence>
<feature type="domain" description="LIM zinc-binding" evidence="6">
    <location>
        <begin position="1"/>
        <end position="63"/>
    </location>
</feature>
<keyword evidence="1 5" id="KW-0479">Metal-binding</keyword>
<dbReference type="GO" id="GO:0046872">
    <property type="term" value="F:metal ion binding"/>
    <property type="evidence" value="ECO:0007669"/>
    <property type="project" value="UniProtKB-KW"/>
</dbReference>
<organism evidence="7 8">
    <name type="scientific">Meloidogyne enterolobii</name>
    <name type="common">Root-knot nematode worm</name>
    <name type="synonym">Meloidogyne mayaguensis</name>
    <dbReference type="NCBI Taxonomy" id="390850"/>
    <lineage>
        <taxon>Eukaryota</taxon>
        <taxon>Metazoa</taxon>
        <taxon>Ecdysozoa</taxon>
        <taxon>Nematoda</taxon>
        <taxon>Chromadorea</taxon>
        <taxon>Rhabditida</taxon>
        <taxon>Tylenchina</taxon>
        <taxon>Tylenchomorpha</taxon>
        <taxon>Tylenchoidea</taxon>
        <taxon>Meloidogynidae</taxon>
        <taxon>Meloidogyninae</taxon>
        <taxon>Meloidogyne</taxon>
    </lineage>
</organism>
<evidence type="ECO:0000259" key="6">
    <source>
        <dbReference type="PROSITE" id="PS50023"/>
    </source>
</evidence>
<sequence length="140" mass="16042">MHCAACYQLITDKQFLVALGLNWHEFCLRCACCTCQLTDSGDRFYLRYGLLLCATDYVRIFGRSGHCCLCSETIKPADWIMVIDKGKPLFSHLDCFACWKCGYRFCVGEPYHLENGLVVSLERAKENHTAVNYQSTINLY</sequence>
<evidence type="ECO:0000256" key="1">
    <source>
        <dbReference type="ARBA" id="ARBA00022723"/>
    </source>
</evidence>
<protein>
    <recommendedName>
        <fullName evidence="6">LIM zinc-binding domain-containing protein</fullName>
    </recommendedName>
</protein>
<dbReference type="GO" id="GO:0140297">
    <property type="term" value="F:DNA-binding transcription factor binding"/>
    <property type="evidence" value="ECO:0007669"/>
    <property type="project" value="TreeGrafter"/>
</dbReference>
<dbReference type="Gene3D" id="2.10.110.10">
    <property type="entry name" value="Cysteine Rich Protein"/>
    <property type="match status" value="2"/>
</dbReference>
<dbReference type="SMART" id="SM00132">
    <property type="entry name" value="LIM"/>
    <property type="match status" value="1"/>
</dbReference>
<reference evidence="7 8" key="1">
    <citation type="submission" date="2020-08" db="EMBL/GenBank/DDBJ databases">
        <authorList>
            <person name="Koutsovoulos G."/>
            <person name="Danchin GJ E."/>
        </authorList>
    </citation>
    <scope>NUCLEOTIDE SEQUENCE [LARGE SCALE GENOMIC DNA]</scope>
</reference>
<keyword evidence="4 5" id="KW-0440">LIM domain</keyword>